<name>A0A1F6AUI1_9BACT</name>
<feature type="compositionally biased region" description="Basic and acidic residues" evidence="4">
    <location>
        <begin position="153"/>
        <end position="168"/>
    </location>
</feature>
<comment type="caution">
    <text evidence="2">Lacks conserved residue(s) required for the propagation of feature annotation.</text>
</comment>
<dbReference type="NCBIfam" id="TIGR00621">
    <property type="entry name" value="ssb"/>
    <property type="match status" value="1"/>
</dbReference>
<evidence type="ECO:0000256" key="2">
    <source>
        <dbReference type="HAMAP-Rule" id="MF_00984"/>
    </source>
</evidence>
<sequence length="178" mass="19560">MASRSLNKVMLIGNLTRDPELRYTPTGAAVCTIGLATNRYWTTESGEKKEETEFHRVVAWNKLAELCSQLLIKGRKIYVEGRLRTNTWQAQDGAQRSTTEVVIEDMIILDSRRPGVATGEGEGAPPVSEGESSDSSSAAHTMAQPTYTKTKKKNEDSVAPVKDEKTGSEDVNPDDIPF</sequence>
<dbReference type="PANTHER" id="PTHR10302:SF27">
    <property type="entry name" value="SINGLE-STRANDED DNA-BINDING PROTEIN"/>
    <property type="match status" value="1"/>
</dbReference>
<dbReference type="InterPro" id="IPR011344">
    <property type="entry name" value="ssDNA-bd"/>
</dbReference>
<evidence type="ECO:0000313" key="5">
    <source>
        <dbReference type="EMBL" id="OGG28351.1"/>
    </source>
</evidence>
<feature type="compositionally biased region" description="Low complexity" evidence="4">
    <location>
        <begin position="128"/>
        <end position="137"/>
    </location>
</feature>
<dbReference type="Gene3D" id="2.40.50.140">
    <property type="entry name" value="Nucleic acid-binding proteins"/>
    <property type="match status" value="1"/>
</dbReference>
<dbReference type="CDD" id="cd04496">
    <property type="entry name" value="SSB_OBF"/>
    <property type="match status" value="1"/>
</dbReference>
<dbReference type="Pfam" id="PF00436">
    <property type="entry name" value="SSB"/>
    <property type="match status" value="1"/>
</dbReference>
<reference evidence="5 6" key="1">
    <citation type="journal article" date="2016" name="Nat. Commun.">
        <title>Thousands of microbial genomes shed light on interconnected biogeochemical processes in an aquifer system.</title>
        <authorList>
            <person name="Anantharaman K."/>
            <person name="Brown C.T."/>
            <person name="Hug L.A."/>
            <person name="Sharon I."/>
            <person name="Castelle C.J."/>
            <person name="Probst A.J."/>
            <person name="Thomas B.C."/>
            <person name="Singh A."/>
            <person name="Wilkins M.J."/>
            <person name="Karaoz U."/>
            <person name="Brodie E.L."/>
            <person name="Williams K.H."/>
            <person name="Hubbard S.S."/>
            <person name="Banfield J.F."/>
        </authorList>
    </citation>
    <scope>NUCLEOTIDE SEQUENCE [LARGE SCALE GENOMIC DNA]</scope>
</reference>
<comment type="caution">
    <text evidence="5">The sequence shown here is derived from an EMBL/GenBank/DDBJ whole genome shotgun (WGS) entry which is preliminary data.</text>
</comment>
<dbReference type="GO" id="GO:0006260">
    <property type="term" value="P:DNA replication"/>
    <property type="evidence" value="ECO:0007669"/>
    <property type="project" value="InterPro"/>
</dbReference>
<dbReference type="Proteomes" id="UP000178305">
    <property type="component" value="Unassembled WGS sequence"/>
</dbReference>
<evidence type="ECO:0000313" key="6">
    <source>
        <dbReference type="Proteomes" id="UP000178305"/>
    </source>
</evidence>
<evidence type="ECO:0000256" key="4">
    <source>
        <dbReference type="SAM" id="MobiDB-lite"/>
    </source>
</evidence>
<dbReference type="PANTHER" id="PTHR10302">
    <property type="entry name" value="SINGLE-STRANDED DNA-BINDING PROTEIN"/>
    <property type="match status" value="1"/>
</dbReference>
<dbReference type="GO" id="GO:0003697">
    <property type="term" value="F:single-stranded DNA binding"/>
    <property type="evidence" value="ECO:0007669"/>
    <property type="project" value="UniProtKB-UniRule"/>
</dbReference>
<proteinExistence type="inferred from homology"/>
<dbReference type="AlphaFoldDB" id="A0A1F6AUI1"/>
<dbReference type="PROSITE" id="PS50935">
    <property type="entry name" value="SSB"/>
    <property type="match status" value="1"/>
</dbReference>
<evidence type="ECO:0000256" key="1">
    <source>
        <dbReference type="ARBA" id="ARBA00023125"/>
    </source>
</evidence>
<feature type="region of interest" description="Disordered" evidence="4">
    <location>
        <begin position="112"/>
        <end position="178"/>
    </location>
</feature>
<dbReference type="InterPro" id="IPR012340">
    <property type="entry name" value="NA-bd_OB-fold"/>
</dbReference>
<dbReference type="InterPro" id="IPR000424">
    <property type="entry name" value="Primosome_PriB/ssb"/>
</dbReference>
<gene>
    <name evidence="5" type="ORF">A3A64_01910</name>
</gene>
<evidence type="ECO:0000256" key="3">
    <source>
        <dbReference type="RuleBase" id="RU000524"/>
    </source>
</evidence>
<comment type="subunit">
    <text evidence="2">Homotetramer.</text>
</comment>
<accession>A0A1F6AUI1</accession>
<dbReference type="EMBL" id="MFJY01000013">
    <property type="protein sequence ID" value="OGG28351.1"/>
    <property type="molecule type" value="Genomic_DNA"/>
</dbReference>
<keyword evidence="1 2" id="KW-0238">DNA-binding</keyword>
<organism evidence="5 6">
    <name type="scientific">Candidatus Gottesmanbacteria bacterium RIFCSPLOWO2_01_FULL_48_11</name>
    <dbReference type="NCBI Taxonomy" id="1798395"/>
    <lineage>
        <taxon>Bacteria</taxon>
        <taxon>Candidatus Gottesmaniibacteriota</taxon>
    </lineage>
</organism>
<protein>
    <recommendedName>
        <fullName evidence="2 3">Single-stranded DNA-binding protein</fullName>
        <shortName evidence="2">SSB</shortName>
    </recommendedName>
</protein>
<dbReference type="GO" id="GO:0009295">
    <property type="term" value="C:nucleoid"/>
    <property type="evidence" value="ECO:0007669"/>
    <property type="project" value="TreeGrafter"/>
</dbReference>
<dbReference type="HAMAP" id="MF_00984">
    <property type="entry name" value="SSB"/>
    <property type="match status" value="1"/>
</dbReference>
<dbReference type="SUPFAM" id="SSF50249">
    <property type="entry name" value="Nucleic acid-binding proteins"/>
    <property type="match status" value="1"/>
</dbReference>